<name>A0A0F7DD42_9CAUD</name>
<dbReference type="GeneID" id="26520528"/>
<accession>A0A0F7DD42</accession>
<reference evidence="2 3" key="1">
    <citation type="submission" date="2015-04" db="EMBL/GenBank/DDBJ databases">
        <title>Isolation and genomic analysis of Delftia bacteriophage IME-DE1.</title>
        <authorList>
            <person name="Kang H."/>
        </authorList>
    </citation>
    <scope>NUCLEOTIDE SEQUENCE [LARGE SCALE GENOMIC DNA]</scope>
</reference>
<dbReference type="RefSeq" id="YP_009191799.1">
    <property type="nucleotide sequence ID" value="NC_028702.1"/>
</dbReference>
<dbReference type="KEGG" id="vg:26520528"/>
<keyword evidence="3" id="KW-1185">Reference proteome</keyword>
<protein>
    <submittedName>
        <fullName evidence="2">Uncharacterized protein</fullName>
    </submittedName>
</protein>
<sequence length="40" mass="4491">MSFHQPGESLMNWLYIPAFIFAPRLAFAVGIVHIGYLLVA</sequence>
<keyword evidence="1" id="KW-1133">Transmembrane helix</keyword>
<keyword evidence="1" id="KW-0812">Transmembrane</keyword>
<dbReference type="EMBL" id="KR153873">
    <property type="protein sequence ID" value="AKG94479.1"/>
    <property type="molecule type" value="Genomic_DNA"/>
</dbReference>
<evidence type="ECO:0000256" key="1">
    <source>
        <dbReference type="SAM" id="Phobius"/>
    </source>
</evidence>
<proteinExistence type="predicted"/>
<organism evidence="2 3">
    <name type="scientific">Delftia phage IME-DE1</name>
    <dbReference type="NCBI Taxonomy" id="1647385"/>
    <lineage>
        <taxon>Viruses</taxon>
        <taxon>Duplodnaviria</taxon>
        <taxon>Heunggongvirae</taxon>
        <taxon>Uroviricota</taxon>
        <taxon>Caudoviricetes</taxon>
        <taxon>Autographivirales</taxon>
        <taxon>Autotranscriptaviridae</taxon>
        <taxon>Piedvirus</taxon>
        <taxon>Piedvirus IMEDE1</taxon>
    </lineage>
</organism>
<evidence type="ECO:0000313" key="2">
    <source>
        <dbReference type="EMBL" id="AKG94479.1"/>
    </source>
</evidence>
<dbReference type="Proteomes" id="UP000201918">
    <property type="component" value="Segment"/>
</dbReference>
<evidence type="ECO:0000313" key="3">
    <source>
        <dbReference type="Proteomes" id="UP000201918"/>
    </source>
</evidence>
<keyword evidence="1" id="KW-0472">Membrane</keyword>
<feature type="transmembrane region" description="Helical" evidence="1">
    <location>
        <begin position="12"/>
        <end position="39"/>
    </location>
</feature>